<dbReference type="Proteomes" id="UP000475117">
    <property type="component" value="Chromosome"/>
</dbReference>
<dbReference type="PANTHER" id="PTHR30250">
    <property type="entry name" value="PST FAMILY PREDICTED COLANIC ACID TRANSPORTER"/>
    <property type="match status" value="1"/>
</dbReference>
<evidence type="ECO:0000256" key="5">
    <source>
        <dbReference type="ARBA" id="ARBA00022989"/>
    </source>
</evidence>
<keyword evidence="6" id="KW-0472">Membrane</keyword>
<dbReference type="GO" id="GO:0005886">
    <property type="term" value="C:plasma membrane"/>
    <property type="evidence" value="ECO:0007669"/>
    <property type="project" value="UniProtKB-SubCell"/>
</dbReference>
<evidence type="ECO:0000313" key="7">
    <source>
        <dbReference type="EMBL" id="QQL46441.1"/>
    </source>
</evidence>
<keyword evidence="8" id="KW-1185">Reference proteome</keyword>
<accession>A0A6B3L2R6</accession>
<evidence type="ECO:0000256" key="2">
    <source>
        <dbReference type="ARBA" id="ARBA00007430"/>
    </source>
</evidence>
<sequence length="280" mass="31384">MSVRPYIRYGLNLAGFNVLNYFSRNADNVLVGWRFGGAALGYYSKAYSLLMLPLSQINSPMTKIMLPALSRLQDDPQAYKIVYLKSVTVVLALGFPIVGWLMALNEEVILLILGNQWIGSIAIYKALMPAAFVSALNVTTGWVYLSLGTTDRQLKWTLFAAPLNVLAMWIGSRWGAVGVAYGISVAFVLLRWPYYSYTFRGTLIRCSDVFRVVFRALFSVLCAAFLVLLFKSVIGGELLIFRVCLYTVVYVISLLFVDVCSFRGEGLVKPLGDVWYRIRN</sequence>
<gene>
    <name evidence="7" type="ORF">G3M56_010515</name>
</gene>
<evidence type="ECO:0000313" key="8">
    <source>
        <dbReference type="Proteomes" id="UP000475117"/>
    </source>
</evidence>
<name>A0A6B3L2R6_9BACT</name>
<dbReference type="EMBL" id="CP066776">
    <property type="protein sequence ID" value="QQL46441.1"/>
    <property type="molecule type" value="Genomic_DNA"/>
</dbReference>
<evidence type="ECO:0000256" key="4">
    <source>
        <dbReference type="ARBA" id="ARBA00022692"/>
    </source>
</evidence>
<organism evidence="7 8">
    <name type="scientific">Sulfuriroseicoccus oceanibius</name>
    <dbReference type="NCBI Taxonomy" id="2707525"/>
    <lineage>
        <taxon>Bacteria</taxon>
        <taxon>Pseudomonadati</taxon>
        <taxon>Verrucomicrobiota</taxon>
        <taxon>Verrucomicrobiia</taxon>
        <taxon>Verrucomicrobiales</taxon>
        <taxon>Verrucomicrobiaceae</taxon>
        <taxon>Sulfuriroseicoccus</taxon>
    </lineage>
</organism>
<reference evidence="7 8" key="1">
    <citation type="submission" date="2020-12" db="EMBL/GenBank/DDBJ databases">
        <title>Sulforoseuscoccus oceanibium gen. nov., sp. nov., a representative of the phylum Verrucomicrobia with special cytoplasmic membrane, and proposal of Sulforoseuscoccusaceae fam. nov.</title>
        <authorList>
            <person name="Xi F."/>
        </authorList>
    </citation>
    <scope>NUCLEOTIDE SEQUENCE [LARGE SCALE GENOMIC DNA]</scope>
    <source>
        <strain evidence="7 8">T37</strain>
    </source>
</reference>
<keyword evidence="3" id="KW-1003">Cell membrane</keyword>
<proteinExistence type="inferred from homology"/>
<dbReference type="AlphaFoldDB" id="A0A6B3L2R6"/>
<keyword evidence="4" id="KW-0812">Transmembrane</keyword>
<dbReference type="PANTHER" id="PTHR30250:SF10">
    <property type="entry name" value="LIPOPOLYSACCHARIDE BIOSYNTHESIS PROTEIN WZXC"/>
    <property type="match status" value="1"/>
</dbReference>
<comment type="similarity">
    <text evidence="2">Belongs to the polysaccharide synthase family.</text>
</comment>
<keyword evidence="5" id="KW-1133">Transmembrane helix</keyword>
<dbReference type="InterPro" id="IPR050833">
    <property type="entry name" value="Poly_Biosynth_Transport"/>
</dbReference>
<comment type="subcellular location">
    <subcellularLocation>
        <location evidence="1">Cell membrane</location>
        <topology evidence="1">Multi-pass membrane protein</topology>
    </subcellularLocation>
</comment>
<protein>
    <submittedName>
        <fullName evidence="7">Oligosaccharide flippase family protein</fullName>
    </submittedName>
</protein>
<dbReference type="Pfam" id="PF13440">
    <property type="entry name" value="Polysacc_synt_3"/>
    <property type="match status" value="1"/>
</dbReference>
<evidence type="ECO:0000256" key="6">
    <source>
        <dbReference type="ARBA" id="ARBA00023136"/>
    </source>
</evidence>
<dbReference type="KEGG" id="soa:G3M56_010515"/>
<evidence type="ECO:0000256" key="1">
    <source>
        <dbReference type="ARBA" id="ARBA00004651"/>
    </source>
</evidence>
<evidence type="ECO:0000256" key="3">
    <source>
        <dbReference type="ARBA" id="ARBA00022475"/>
    </source>
</evidence>